<evidence type="ECO:0000313" key="6">
    <source>
        <dbReference type="Proteomes" id="UP000002640"/>
    </source>
</evidence>
<dbReference type="KEGG" id="psoj:PHYSODRAFT_414750"/>
<dbReference type="InterPro" id="IPR045379">
    <property type="entry name" value="Crinkler_N"/>
</dbReference>
<evidence type="ECO:0000259" key="4">
    <source>
        <dbReference type="Pfam" id="PF20147"/>
    </source>
</evidence>
<reference evidence="5 6" key="1">
    <citation type="journal article" date="2006" name="Science">
        <title>Phytophthora genome sequences uncover evolutionary origins and mechanisms of pathogenesis.</title>
        <authorList>
            <person name="Tyler B.M."/>
            <person name="Tripathy S."/>
            <person name="Zhang X."/>
            <person name="Dehal P."/>
            <person name="Jiang R.H."/>
            <person name="Aerts A."/>
            <person name="Arredondo F.D."/>
            <person name="Baxter L."/>
            <person name="Bensasson D."/>
            <person name="Beynon J.L."/>
            <person name="Chapman J."/>
            <person name="Damasceno C.M."/>
            <person name="Dorrance A.E."/>
            <person name="Dou D."/>
            <person name="Dickerman A.W."/>
            <person name="Dubchak I.L."/>
            <person name="Garbelotto M."/>
            <person name="Gijzen M."/>
            <person name="Gordon S.G."/>
            <person name="Govers F."/>
            <person name="Grunwald N.J."/>
            <person name="Huang W."/>
            <person name="Ivors K.L."/>
            <person name="Jones R.W."/>
            <person name="Kamoun S."/>
            <person name="Krampis K."/>
            <person name="Lamour K.H."/>
            <person name="Lee M.K."/>
            <person name="McDonald W.H."/>
            <person name="Medina M."/>
            <person name="Meijer H.J."/>
            <person name="Nordberg E.K."/>
            <person name="Maclean D.J."/>
            <person name="Ospina-Giraldo M.D."/>
            <person name="Morris P.F."/>
            <person name="Phuntumart V."/>
            <person name="Putnam N.H."/>
            <person name="Rash S."/>
            <person name="Rose J.K."/>
            <person name="Sakihama Y."/>
            <person name="Salamov A.A."/>
            <person name="Savidor A."/>
            <person name="Scheuring C.F."/>
            <person name="Smith B.M."/>
            <person name="Sobral B.W."/>
            <person name="Terry A."/>
            <person name="Torto-Alalibo T.A."/>
            <person name="Win J."/>
            <person name="Xu Z."/>
            <person name="Zhang H."/>
            <person name="Grigoriev I.V."/>
            <person name="Rokhsar D.S."/>
            <person name="Boore J.L."/>
        </authorList>
    </citation>
    <scope>NUCLEOTIDE SEQUENCE [LARGE SCALE GENOMIC DNA]</scope>
    <source>
        <strain evidence="5 6">P6497</strain>
    </source>
</reference>
<organism evidence="5 6">
    <name type="scientific">Phytophthora sojae (strain P6497)</name>
    <name type="common">Soybean stem and root rot agent</name>
    <name type="synonym">Phytophthora megasperma f. sp. glycines</name>
    <dbReference type="NCBI Taxonomy" id="1094619"/>
    <lineage>
        <taxon>Eukaryota</taxon>
        <taxon>Sar</taxon>
        <taxon>Stramenopiles</taxon>
        <taxon>Oomycota</taxon>
        <taxon>Peronosporomycetes</taxon>
        <taxon>Peronosporales</taxon>
        <taxon>Peronosporaceae</taxon>
        <taxon>Phytophthora</taxon>
    </lineage>
</organism>
<dbReference type="GO" id="GO:0005576">
    <property type="term" value="C:extracellular region"/>
    <property type="evidence" value="ECO:0007669"/>
    <property type="project" value="UniProtKB-SubCell"/>
</dbReference>
<keyword evidence="3" id="KW-0964">Secreted</keyword>
<feature type="domain" description="Crinkler effector protein N-terminal" evidence="4">
    <location>
        <begin position="2"/>
        <end position="65"/>
    </location>
</feature>
<comment type="subcellular location">
    <subcellularLocation>
        <location evidence="1">Host cell</location>
    </subcellularLocation>
    <subcellularLocation>
        <location evidence="2">Secreted</location>
    </subcellularLocation>
</comment>
<dbReference type="RefSeq" id="XP_009513933.1">
    <property type="nucleotide sequence ID" value="XM_009515638.1"/>
</dbReference>
<dbReference type="GO" id="GO:0043657">
    <property type="term" value="C:host cell"/>
    <property type="evidence" value="ECO:0007669"/>
    <property type="project" value="UniProtKB-SubCell"/>
</dbReference>
<name>G4YJV1_PHYSP</name>
<evidence type="ECO:0000256" key="3">
    <source>
        <dbReference type="ARBA" id="ARBA00022525"/>
    </source>
</evidence>
<evidence type="ECO:0000313" key="5">
    <source>
        <dbReference type="EMBL" id="EGZ26658.1"/>
    </source>
</evidence>
<accession>G4YJV1</accession>
<gene>
    <name evidence="5" type="ORF">PHYSODRAFT_414750</name>
</gene>
<proteinExistence type="predicted"/>
<dbReference type="InParanoid" id="G4YJV1"/>
<keyword evidence="6" id="KW-1185">Reference proteome</keyword>
<evidence type="ECO:0000256" key="1">
    <source>
        <dbReference type="ARBA" id="ARBA00004340"/>
    </source>
</evidence>
<feature type="non-terminal residue" evidence="5">
    <location>
        <position position="68"/>
    </location>
</feature>
<dbReference type="GeneID" id="20651841"/>
<dbReference type="EMBL" id="JH159151">
    <property type="protein sequence ID" value="EGZ26658.1"/>
    <property type="molecule type" value="Genomic_DNA"/>
</dbReference>
<sequence length="68" mass="7477">MVKLFAAVVGETGAFEVNIDEHESVSALKTVIAGLLKYEGRADLLQLFLTKEVKDGPSWLLTEQDVKN</sequence>
<dbReference type="Proteomes" id="UP000002640">
    <property type="component" value="Unassembled WGS sequence"/>
</dbReference>
<dbReference type="Pfam" id="PF20147">
    <property type="entry name" value="Crinkler"/>
    <property type="match status" value="1"/>
</dbReference>
<evidence type="ECO:0000256" key="2">
    <source>
        <dbReference type="ARBA" id="ARBA00004613"/>
    </source>
</evidence>
<protein>
    <recommendedName>
        <fullName evidence="4">Crinkler effector protein N-terminal domain-containing protein</fullName>
    </recommendedName>
</protein>
<dbReference type="AlphaFoldDB" id="G4YJV1"/>